<feature type="domain" description="GtrA/DPMS transmembrane" evidence="7">
    <location>
        <begin position="7"/>
        <end position="88"/>
    </location>
</feature>
<dbReference type="GO" id="GO:0005886">
    <property type="term" value="C:plasma membrane"/>
    <property type="evidence" value="ECO:0007669"/>
    <property type="project" value="TreeGrafter"/>
</dbReference>
<comment type="subcellular location">
    <subcellularLocation>
        <location evidence="1">Membrane</location>
        <topology evidence="1">Multi-pass membrane protein</topology>
    </subcellularLocation>
</comment>
<accession>A0A2R4WN06</accession>
<sequence length="153" mass="15583">MRAEVARFLIAGGSAAAINWLARILLSGVMPYWASMLAAYGIGMVAGFWLYRTFVFRGAATGRLPRQAAVFLAVNAVGAGVVLGVSMGILAGLTALIPALPVPVAEALGHGAGIAAGAVSNYFGHQILTFGMRRTPVEAARPELTACGGSPAA</sequence>
<dbReference type="AlphaFoldDB" id="A0A2R4WN06"/>
<feature type="transmembrane region" description="Helical" evidence="6">
    <location>
        <begin position="7"/>
        <end position="26"/>
    </location>
</feature>
<dbReference type="PANTHER" id="PTHR38459">
    <property type="entry name" value="PROPHAGE BACTOPRENOL-LINKED GLUCOSE TRANSLOCASE HOMOLOG"/>
    <property type="match status" value="1"/>
</dbReference>
<name>A0A2R4WN06_9HYPH</name>
<dbReference type="InterPro" id="IPR051401">
    <property type="entry name" value="GtrA_CellWall_Glycosyl"/>
</dbReference>
<evidence type="ECO:0000256" key="1">
    <source>
        <dbReference type="ARBA" id="ARBA00004141"/>
    </source>
</evidence>
<evidence type="ECO:0000256" key="4">
    <source>
        <dbReference type="ARBA" id="ARBA00022989"/>
    </source>
</evidence>
<dbReference type="PANTHER" id="PTHR38459:SF1">
    <property type="entry name" value="PROPHAGE BACTOPRENOL-LINKED GLUCOSE TRANSLOCASE HOMOLOG"/>
    <property type="match status" value="1"/>
</dbReference>
<evidence type="ECO:0000256" key="2">
    <source>
        <dbReference type="ARBA" id="ARBA00009399"/>
    </source>
</evidence>
<keyword evidence="3 6" id="KW-0812">Transmembrane</keyword>
<evidence type="ECO:0000313" key="9">
    <source>
        <dbReference type="Proteomes" id="UP000244755"/>
    </source>
</evidence>
<reference evidence="8 9" key="1">
    <citation type="submission" date="2018-04" db="EMBL/GenBank/DDBJ databases">
        <title>Methylobacterium sp. PR1016A genome.</title>
        <authorList>
            <person name="Park W."/>
        </authorList>
    </citation>
    <scope>NUCLEOTIDE SEQUENCE [LARGE SCALE GENOMIC DNA]</scope>
    <source>
        <strain evidence="8 9">PR1016A</strain>
    </source>
</reference>
<evidence type="ECO:0000256" key="6">
    <source>
        <dbReference type="SAM" id="Phobius"/>
    </source>
</evidence>
<keyword evidence="5 6" id="KW-0472">Membrane</keyword>
<keyword evidence="9" id="KW-1185">Reference proteome</keyword>
<evidence type="ECO:0000313" key="8">
    <source>
        <dbReference type="EMBL" id="AWB22885.1"/>
    </source>
</evidence>
<feature type="transmembrane region" description="Helical" evidence="6">
    <location>
        <begin position="32"/>
        <end position="51"/>
    </location>
</feature>
<feature type="transmembrane region" description="Helical" evidence="6">
    <location>
        <begin position="107"/>
        <end position="124"/>
    </location>
</feature>
<gene>
    <name evidence="8" type="ORF">DA075_19880</name>
</gene>
<dbReference type="Proteomes" id="UP000244755">
    <property type="component" value="Chromosome 1"/>
</dbReference>
<dbReference type="InterPro" id="IPR007267">
    <property type="entry name" value="GtrA_DPMS_TM"/>
</dbReference>
<comment type="similarity">
    <text evidence="2">Belongs to the GtrA family.</text>
</comment>
<dbReference type="OrthoDB" id="7060875at2"/>
<protein>
    <submittedName>
        <fullName evidence="8">GtrA family protein</fullName>
    </submittedName>
</protein>
<proteinExistence type="inferred from homology"/>
<organism evidence="8 9">
    <name type="scientific">Methylobacterium currus</name>
    <dbReference type="NCBI Taxonomy" id="2051553"/>
    <lineage>
        <taxon>Bacteria</taxon>
        <taxon>Pseudomonadati</taxon>
        <taxon>Pseudomonadota</taxon>
        <taxon>Alphaproteobacteria</taxon>
        <taxon>Hyphomicrobiales</taxon>
        <taxon>Methylobacteriaceae</taxon>
        <taxon>Methylobacterium</taxon>
    </lineage>
</organism>
<dbReference type="Pfam" id="PF04138">
    <property type="entry name" value="GtrA_DPMS_TM"/>
    <property type="match status" value="1"/>
</dbReference>
<evidence type="ECO:0000259" key="7">
    <source>
        <dbReference type="Pfam" id="PF04138"/>
    </source>
</evidence>
<dbReference type="RefSeq" id="WP_099954685.1">
    <property type="nucleotide sequence ID" value="NZ_CP028843.1"/>
</dbReference>
<keyword evidence="4 6" id="KW-1133">Transmembrane helix</keyword>
<evidence type="ECO:0000256" key="5">
    <source>
        <dbReference type="ARBA" id="ARBA00023136"/>
    </source>
</evidence>
<evidence type="ECO:0000256" key="3">
    <source>
        <dbReference type="ARBA" id="ARBA00022692"/>
    </source>
</evidence>
<dbReference type="KEGG" id="mee:DA075_19880"/>
<feature type="transmembrane region" description="Helical" evidence="6">
    <location>
        <begin position="72"/>
        <end position="101"/>
    </location>
</feature>
<dbReference type="GO" id="GO:0000271">
    <property type="term" value="P:polysaccharide biosynthetic process"/>
    <property type="evidence" value="ECO:0007669"/>
    <property type="project" value="InterPro"/>
</dbReference>
<dbReference type="EMBL" id="CP028843">
    <property type="protein sequence ID" value="AWB22885.1"/>
    <property type="molecule type" value="Genomic_DNA"/>
</dbReference>